<dbReference type="EMBL" id="MU863626">
    <property type="protein sequence ID" value="KAK4104506.1"/>
    <property type="molecule type" value="Genomic_DNA"/>
</dbReference>
<feature type="compositionally biased region" description="Low complexity" evidence="1">
    <location>
        <begin position="115"/>
        <end position="127"/>
    </location>
</feature>
<name>A0AAN6QBN4_9PEZI</name>
<feature type="region of interest" description="Disordered" evidence="1">
    <location>
        <begin position="11"/>
        <end position="61"/>
    </location>
</feature>
<organism evidence="2 3">
    <name type="scientific">Parathielavia hyrcaniae</name>
    <dbReference type="NCBI Taxonomy" id="113614"/>
    <lineage>
        <taxon>Eukaryota</taxon>
        <taxon>Fungi</taxon>
        <taxon>Dikarya</taxon>
        <taxon>Ascomycota</taxon>
        <taxon>Pezizomycotina</taxon>
        <taxon>Sordariomycetes</taxon>
        <taxon>Sordariomycetidae</taxon>
        <taxon>Sordariales</taxon>
        <taxon>Chaetomiaceae</taxon>
        <taxon>Parathielavia</taxon>
    </lineage>
</organism>
<reference evidence="2" key="2">
    <citation type="submission" date="2023-05" db="EMBL/GenBank/DDBJ databases">
        <authorList>
            <consortium name="Lawrence Berkeley National Laboratory"/>
            <person name="Steindorff A."/>
            <person name="Hensen N."/>
            <person name="Bonometti L."/>
            <person name="Westerberg I."/>
            <person name="Brannstrom I.O."/>
            <person name="Guillou S."/>
            <person name="Cros-Aarteil S."/>
            <person name="Calhoun S."/>
            <person name="Haridas S."/>
            <person name="Kuo A."/>
            <person name="Mondo S."/>
            <person name="Pangilinan J."/>
            <person name="Riley R."/>
            <person name="Labutti K."/>
            <person name="Andreopoulos B."/>
            <person name="Lipzen A."/>
            <person name="Chen C."/>
            <person name="Yanf M."/>
            <person name="Daum C."/>
            <person name="Ng V."/>
            <person name="Clum A."/>
            <person name="Ohm R."/>
            <person name="Martin F."/>
            <person name="Silar P."/>
            <person name="Natvig D."/>
            <person name="Lalanne C."/>
            <person name="Gautier V."/>
            <person name="Ament-Velasquez S.L."/>
            <person name="Kruys A."/>
            <person name="Hutchinson M.I."/>
            <person name="Powell A.J."/>
            <person name="Barry K."/>
            <person name="Miller A.N."/>
            <person name="Grigoriev I.V."/>
            <person name="Debuchy R."/>
            <person name="Gladieux P."/>
            <person name="Thoren M.H."/>
            <person name="Johannesson H."/>
        </authorList>
    </citation>
    <scope>NUCLEOTIDE SEQUENCE</scope>
    <source>
        <strain evidence="2">CBS 757.83</strain>
    </source>
</reference>
<keyword evidence="3" id="KW-1185">Reference proteome</keyword>
<evidence type="ECO:0000256" key="1">
    <source>
        <dbReference type="SAM" id="MobiDB-lite"/>
    </source>
</evidence>
<evidence type="ECO:0000313" key="3">
    <source>
        <dbReference type="Proteomes" id="UP001305647"/>
    </source>
</evidence>
<accession>A0AAN6QBN4</accession>
<evidence type="ECO:0000313" key="2">
    <source>
        <dbReference type="EMBL" id="KAK4104506.1"/>
    </source>
</evidence>
<feature type="region of interest" description="Disordered" evidence="1">
    <location>
        <begin position="175"/>
        <end position="195"/>
    </location>
</feature>
<feature type="compositionally biased region" description="Low complexity" evidence="1">
    <location>
        <begin position="13"/>
        <end position="27"/>
    </location>
</feature>
<dbReference type="Proteomes" id="UP001305647">
    <property type="component" value="Unassembled WGS sequence"/>
</dbReference>
<feature type="compositionally biased region" description="Polar residues" evidence="1">
    <location>
        <begin position="28"/>
        <end position="56"/>
    </location>
</feature>
<proteinExistence type="predicted"/>
<feature type="compositionally biased region" description="Polar residues" evidence="1">
    <location>
        <begin position="134"/>
        <end position="151"/>
    </location>
</feature>
<sequence>MLPSRLYVPCNSTLTTLHPTPRPRNTPSHSLHPTHSIPLTPSHSPHPTNSKPSLGTPSHHILYNTVTHHPSKQTPPTKSLHPNRIATSTFIYATRSPHLSNISSWRRVARLLMPLPSSPSGKSSSSQRPRRSTPTEVSSSFASVPHNTHSATPRHIGVPGGQIYPRCTRRVGWTGEKGASRVSGGGGMSVEFRDE</sequence>
<feature type="region of interest" description="Disordered" evidence="1">
    <location>
        <begin position="115"/>
        <end position="163"/>
    </location>
</feature>
<protein>
    <submittedName>
        <fullName evidence="2">Uncharacterized protein</fullName>
    </submittedName>
</protein>
<reference evidence="2" key="1">
    <citation type="journal article" date="2023" name="Mol. Phylogenet. Evol.">
        <title>Genome-scale phylogeny and comparative genomics of the fungal order Sordariales.</title>
        <authorList>
            <person name="Hensen N."/>
            <person name="Bonometti L."/>
            <person name="Westerberg I."/>
            <person name="Brannstrom I.O."/>
            <person name="Guillou S."/>
            <person name="Cros-Aarteil S."/>
            <person name="Calhoun S."/>
            <person name="Haridas S."/>
            <person name="Kuo A."/>
            <person name="Mondo S."/>
            <person name="Pangilinan J."/>
            <person name="Riley R."/>
            <person name="LaButti K."/>
            <person name="Andreopoulos B."/>
            <person name="Lipzen A."/>
            <person name="Chen C."/>
            <person name="Yan M."/>
            <person name="Daum C."/>
            <person name="Ng V."/>
            <person name="Clum A."/>
            <person name="Steindorff A."/>
            <person name="Ohm R.A."/>
            <person name="Martin F."/>
            <person name="Silar P."/>
            <person name="Natvig D.O."/>
            <person name="Lalanne C."/>
            <person name="Gautier V."/>
            <person name="Ament-Velasquez S.L."/>
            <person name="Kruys A."/>
            <person name="Hutchinson M.I."/>
            <person name="Powell A.J."/>
            <person name="Barry K."/>
            <person name="Miller A.N."/>
            <person name="Grigoriev I.V."/>
            <person name="Debuchy R."/>
            <person name="Gladieux P."/>
            <person name="Hiltunen Thoren M."/>
            <person name="Johannesson H."/>
        </authorList>
    </citation>
    <scope>NUCLEOTIDE SEQUENCE</scope>
    <source>
        <strain evidence="2">CBS 757.83</strain>
    </source>
</reference>
<comment type="caution">
    <text evidence="2">The sequence shown here is derived from an EMBL/GenBank/DDBJ whole genome shotgun (WGS) entry which is preliminary data.</text>
</comment>
<dbReference type="AlphaFoldDB" id="A0AAN6QBN4"/>
<gene>
    <name evidence="2" type="ORF">N658DRAFT_180279</name>
</gene>